<dbReference type="EMBL" id="CZBE01000003">
    <property type="protein sequence ID" value="CUP36832.1"/>
    <property type="molecule type" value="Genomic_DNA"/>
</dbReference>
<keyword evidence="1" id="KW-0238">DNA-binding</keyword>
<dbReference type="SUPFAM" id="SSF51182">
    <property type="entry name" value="RmlC-like cupins"/>
    <property type="match status" value="1"/>
</dbReference>
<evidence type="ECO:0000313" key="4">
    <source>
        <dbReference type="EMBL" id="RGE68279.1"/>
    </source>
</evidence>
<dbReference type="InterPro" id="IPR014710">
    <property type="entry name" value="RmlC-like_jellyroll"/>
</dbReference>
<dbReference type="GO" id="GO:0003700">
    <property type="term" value="F:DNA-binding transcription factor activity"/>
    <property type="evidence" value="ECO:0007669"/>
    <property type="project" value="TreeGrafter"/>
</dbReference>
<reference evidence="4 6" key="2">
    <citation type="submission" date="2018-08" db="EMBL/GenBank/DDBJ databases">
        <title>A genome reference for cultivated species of the human gut microbiota.</title>
        <authorList>
            <person name="Zou Y."/>
            <person name="Xue W."/>
            <person name="Luo G."/>
        </authorList>
    </citation>
    <scope>NUCLEOTIDE SEQUENCE [LARGE SCALE GENOMIC DNA]</scope>
    <source>
        <strain evidence="4 6">TF05-12AC</strain>
    </source>
</reference>
<evidence type="ECO:0000313" key="5">
    <source>
        <dbReference type="Proteomes" id="UP000095765"/>
    </source>
</evidence>
<dbReference type="InterPro" id="IPR011051">
    <property type="entry name" value="RmlC_Cupin_sf"/>
</dbReference>
<dbReference type="PANTHER" id="PTHR46797">
    <property type="entry name" value="HTH-TYPE TRANSCRIPTIONAL REGULATOR"/>
    <property type="match status" value="1"/>
</dbReference>
<dbReference type="InterPro" id="IPR010982">
    <property type="entry name" value="Lambda_DNA-bd_dom_sf"/>
</dbReference>
<feature type="domain" description="HTH cro/C1-type" evidence="2">
    <location>
        <begin position="10"/>
        <end position="64"/>
    </location>
</feature>
<protein>
    <submittedName>
        <fullName evidence="4">Cupin domain-containing protein</fullName>
    </submittedName>
    <submittedName>
        <fullName evidence="3">HTH-type transcriptional regulator PuuR</fullName>
    </submittedName>
</protein>
<evidence type="ECO:0000259" key="2">
    <source>
        <dbReference type="PROSITE" id="PS50943"/>
    </source>
</evidence>
<dbReference type="Proteomes" id="UP000095765">
    <property type="component" value="Unassembled WGS sequence"/>
</dbReference>
<dbReference type="Gene3D" id="1.10.260.40">
    <property type="entry name" value="lambda repressor-like DNA-binding domains"/>
    <property type="match status" value="1"/>
</dbReference>
<evidence type="ECO:0000313" key="3">
    <source>
        <dbReference type="EMBL" id="CUP36832.1"/>
    </source>
</evidence>
<dbReference type="SUPFAM" id="SSF47413">
    <property type="entry name" value="lambda repressor-like DNA-binding domains"/>
    <property type="match status" value="1"/>
</dbReference>
<dbReference type="SMART" id="SM00530">
    <property type="entry name" value="HTH_XRE"/>
    <property type="match status" value="1"/>
</dbReference>
<dbReference type="CDD" id="cd00093">
    <property type="entry name" value="HTH_XRE"/>
    <property type="match status" value="1"/>
</dbReference>
<dbReference type="GeneID" id="72463076"/>
<dbReference type="PANTHER" id="PTHR46797:SF19">
    <property type="entry name" value="BLL2473 PROTEIN"/>
    <property type="match status" value="1"/>
</dbReference>
<dbReference type="OrthoDB" id="9814553at2"/>
<proteinExistence type="predicted"/>
<dbReference type="PROSITE" id="PS50943">
    <property type="entry name" value="HTH_CROC1"/>
    <property type="match status" value="1"/>
</dbReference>
<dbReference type="AlphaFoldDB" id="A0A174MKB6"/>
<sequence>MDDLDIGSVLQASRGEKKISLRQLAERTGLTASMLSQIERNLVNPSINTLKVIAAALEIPMYKFFMGGGADKNLVVRRDARITLGRPEAEDIVYELLTANVSGSIEFCMMHIPAKNGSHNVESIHKGEEVAYVAQGKITVYINGAAYELETGDSVLIPPGSVHRWQNSADEEAQVLFAVTPPSF</sequence>
<organism evidence="3 5">
    <name type="scientific">Anaerotruncus colihominis</name>
    <dbReference type="NCBI Taxonomy" id="169435"/>
    <lineage>
        <taxon>Bacteria</taxon>
        <taxon>Bacillati</taxon>
        <taxon>Bacillota</taxon>
        <taxon>Clostridia</taxon>
        <taxon>Eubacteriales</taxon>
        <taxon>Oscillospiraceae</taxon>
        <taxon>Anaerotruncus</taxon>
    </lineage>
</organism>
<evidence type="ECO:0000313" key="6">
    <source>
        <dbReference type="Proteomes" id="UP000260828"/>
    </source>
</evidence>
<dbReference type="CDD" id="cd02209">
    <property type="entry name" value="cupin_XRE_C"/>
    <property type="match status" value="1"/>
</dbReference>
<evidence type="ECO:0000256" key="1">
    <source>
        <dbReference type="ARBA" id="ARBA00023125"/>
    </source>
</evidence>
<dbReference type="RefSeq" id="WP_006873808.1">
    <property type="nucleotide sequence ID" value="NZ_CABIWA010000006.1"/>
</dbReference>
<name>A0A174MKB6_9FIRM</name>
<accession>A0A174MKB6</accession>
<reference evidence="3 5" key="1">
    <citation type="submission" date="2015-09" db="EMBL/GenBank/DDBJ databases">
        <authorList>
            <consortium name="Pathogen Informatics"/>
        </authorList>
    </citation>
    <scope>NUCLEOTIDE SEQUENCE [LARGE SCALE GENOMIC DNA]</scope>
    <source>
        <strain evidence="3 5">2789STDY5834939</strain>
    </source>
</reference>
<dbReference type="Proteomes" id="UP000260828">
    <property type="component" value="Unassembled WGS sequence"/>
</dbReference>
<dbReference type="Pfam" id="PF07883">
    <property type="entry name" value="Cupin_2"/>
    <property type="match status" value="1"/>
</dbReference>
<gene>
    <name evidence="3" type="primary">puuR</name>
    <name evidence="4" type="ORF">DXC40_08005</name>
    <name evidence="3" type="ORF">ERS852551_00582</name>
</gene>
<dbReference type="Gene3D" id="2.60.120.10">
    <property type="entry name" value="Jelly Rolls"/>
    <property type="match status" value="1"/>
</dbReference>
<dbReference type="InterPro" id="IPR001387">
    <property type="entry name" value="Cro/C1-type_HTH"/>
</dbReference>
<dbReference type="GO" id="GO:0005829">
    <property type="term" value="C:cytosol"/>
    <property type="evidence" value="ECO:0007669"/>
    <property type="project" value="TreeGrafter"/>
</dbReference>
<dbReference type="GO" id="GO:0003677">
    <property type="term" value="F:DNA binding"/>
    <property type="evidence" value="ECO:0007669"/>
    <property type="project" value="UniProtKB-KW"/>
</dbReference>
<dbReference type="EMBL" id="QVME01000003">
    <property type="protein sequence ID" value="RGE68279.1"/>
    <property type="molecule type" value="Genomic_DNA"/>
</dbReference>
<dbReference type="InterPro" id="IPR050807">
    <property type="entry name" value="TransReg_Diox_bact_type"/>
</dbReference>
<dbReference type="Pfam" id="PF01381">
    <property type="entry name" value="HTH_3"/>
    <property type="match status" value="1"/>
</dbReference>
<dbReference type="InterPro" id="IPR013096">
    <property type="entry name" value="Cupin_2"/>
</dbReference>